<dbReference type="InterPro" id="IPR051229">
    <property type="entry name" value="ALYREF_mRNA_export"/>
</dbReference>
<dbReference type="PANTHER" id="PTHR19965:SF82">
    <property type="entry name" value="THO COMPLEX SUBUNIT 4"/>
    <property type="match status" value="1"/>
</dbReference>
<keyword evidence="6" id="KW-1185">Reference proteome</keyword>
<keyword evidence="1" id="KW-0509">mRNA transport</keyword>
<dbReference type="GO" id="GO:0005634">
    <property type="term" value="C:nucleus"/>
    <property type="evidence" value="ECO:0007669"/>
    <property type="project" value="TreeGrafter"/>
</dbReference>
<feature type="chain" id="PRO_5003999656" evidence="4">
    <location>
        <begin position="23"/>
        <end position="100"/>
    </location>
</feature>
<evidence type="ECO:0000256" key="2">
    <source>
        <dbReference type="ARBA" id="ARBA00022884"/>
    </source>
</evidence>
<feature type="signal peptide" evidence="4">
    <location>
        <begin position="1"/>
        <end position="22"/>
    </location>
</feature>
<evidence type="ECO:0000313" key="5">
    <source>
        <dbReference type="EMBL" id="ELW51495.1"/>
    </source>
</evidence>
<evidence type="ECO:0000256" key="1">
    <source>
        <dbReference type="ARBA" id="ARBA00022816"/>
    </source>
</evidence>
<evidence type="ECO:0000313" key="6">
    <source>
        <dbReference type="Proteomes" id="UP000011518"/>
    </source>
</evidence>
<feature type="compositionally biased region" description="Gly residues" evidence="3">
    <location>
        <begin position="70"/>
        <end position="100"/>
    </location>
</feature>
<keyword evidence="2" id="KW-0694">RNA-binding</keyword>
<accession>L9JM03</accession>
<dbReference type="InterPro" id="IPR035979">
    <property type="entry name" value="RBD_domain_sf"/>
</dbReference>
<sequence>MRAPTQFLGLLLLWLPDAYFDALKAMKQYNGFPLDGRPMNIQLITLQIDTQRRSVQSVNRGGMTRTPGSSGLGSGNGGTTQKGSLGGSLGRGRGTGRNSK</sequence>
<dbReference type="EMBL" id="KB320971">
    <property type="protein sequence ID" value="ELW51495.1"/>
    <property type="molecule type" value="Genomic_DNA"/>
</dbReference>
<dbReference type="GO" id="GO:0003729">
    <property type="term" value="F:mRNA binding"/>
    <property type="evidence" value="ECO:0007669"/>
    <property type="project" value="TreeGrafter"/>
</dbReference>
<reference evidence="6" key="1">
    <citation type="submission" date="2012-07" db="EMBL/GenBank/DDBJ databases">
        <title>Genome of the Chinese tree shrew, a rising model animal genetically related to primates.</title>
        <authorList>
            <person name="Zhang G."/>
            <person name="Fan Y."/>
            <person name="Yao Y."/>
            <person name="Huang Z."/>
        </authorList>
    </citation>
    <scope>NUCLEOTIDE SEQUENCE [LARGE SCALE GENOMIC DNA]</scope>
</reference>
<evidence type="ECO:0000256" key="3">
    <source>
        <dbReference type="SAM" id="MobiDB-lite"/>
    </source>
</evidence>
<dbReference type="InParanoid" id="L9JM03"/>
<dbReference type="STRING" id="246437.L9JM03"/>
<keyword evidence="1" id="KW-0813">Transport</keyword>
<dbReference type="SUPFAM" id="SSF54928">
    <property type="entry name" value="RNA-binding domain, RBD"/>
    <property type="match status" value="1"/>
</dbReference>
<proteinExistence type="predicted"/>
<protein>
    <submittedName>
        <fullName evidence="5">THO complex subunit 4</fullName>
    </submittedName>
</protein>
<reference evidence="6" key="2">
    <citation type="journal article" date="2013" name="Nat. Commun.">
        <title>Genome of the Chinese tree shrew.</title>
        <authorList>
            <person name="Fan Y."/>
            <person name="Huang Z.Y."/>
            <person name="Cao C.C."/>
            <person name="Chen C.S."/>
            <person name="Chen Y.X."/>
            <person name="Fan D.D."/>
            <person name="He J."/>
            <person name="Hou H.L."/>
            <person name="Hu L."/>
            <person name="Hu X.T."/>
            <person name="Jiang X.T."/>
            <person name="Lai R."/>
            <person name="Lang Y.S."/>
            <person name="Liang B."/>
            <person name="Liao S.G."/>
            <person name="Mu D."/>
            <person name="Ma Y.Y."/>
            <person name="Niu Y.Y."/>
            <person name="Sun X.Q."/>
            <person name="Xia J.Q."/>
            <person name="Xiao J."/>
            <person name="Xiong Z.Q."/>
            <person name="Xu L."/>
            <person name="Yang L."/>
            <person name="Zhang Y."/>
            <person name="Zhao W."/>
            <person name="Zhao X.D."/>
            <person name="Zheng Y.T."/>
            <person name="Zhou J.M."/>
            <person name="Zhu Y.B."/>
            <person name="Zhang G.J."/>
            <person name="Wang J."/>
            <person name="Yao Y.G."/>
        </authorList>
    </citation>
    <scope>NUCLEOTIDE SEQUENCE [LARGE SCALE GENOMIC DNA]</scope>
</reference>
<gene>
    <name evidence="5" type="ORF">TREES_T100021701</name>
</gene>
<name>L9JM03_TUPCH</name>
<evidence type="ECO:0000256" key="4">
    <source>
        <dbReference type="SAM" id="SignalP"/>
    </source>
</evidence>
<keyword evidence="4" id="KW-0732">Signal</keyword>
<dbReference type="GO" id="GO:0006406">
    <property type="term" value="P:mRNA export from nucleus"/>
    <property type="evidence" value="ECO:0007669"/>
    <property type="project" value="TreeGrafter"/>
</dbReference>
<organism evidence="5 6">
    <name type="scientific">Tupaia chinensis</name>
    <name type="common">Chinese tree shrew</name>
    <name type="synonym">Tupaia belangeri chinensis</name>
    <dbReference type="NCBI Taxonomy" id="246437"/>
    <lineage>
        <taxon>Eukaryota</taxon>
        <taxon>Metazoa</taxon>
        <taxon>Chordata</taxon>
        <taxon>Craniata</taxon>
        <taxon>Vertebrata</taxon>
        <taxon>Euteleostomi</taxon>
        <taxon>Mammalia</taxon>
        <taxon>Eutheria</taxon>
        <taxon>Euarchontoglires</taxon>
        <taxon>Scandentia</taxon>
        <taxon>Tupaiidae</taxon>
        <taxon>Tupaia</taxon>
    </lineage>
</organism>
<dbReference type="PANTHER" id="PTHR19965">
    <property type="entry name" value="RNA AND EXPORT FACTOR BINDING PROTEIN"/>
    <property type="match status" value="1"/>
</dbReference>
<feature type="region of interest" description="Disordered" evidence="3">
    <location>
        <begin position="54"/>
        <end position="100"/>
    </location>
</feature>
<dbReference type="AlphaFoldDB" id="L9JM03"/>
<dbReference type="Proteomes" id="UP000011518">
    <property type="component" value="Unassembled WGS sequence"/>
</dbReference>